<dbReference type="InterPro" id="IPR001647">
    <property type="entry name" value="HTH_TetR"/>
</dbReference>
<name>A0ABU3ZQF0_9GAMM</name>
<dbReference type="InterPro" id="IPR009057">
    <property type="entry name" value="Homeodomain-like_sf"/>
</dbReference>
<feature type="domain" description="HTH tetR-type" evidence="5">
    <location>
        <begin position="12"/>
        <end position="72"/>
    </location>
</feature>
<accession>A0ABU3ZQF0</accession>
<evidence type="ECO:0000256" key="4">
    <source>
        <dbReference type="PROSITE-ProRule" id="PRU00335"/>
    </source>
</evidence>
<dbReference type="PANTHER" id="PTHR47506">
    <property type="entry name" value="TRANSCRIPTIONAL REGULATORY PROTEIN"/>
    <property type="match status" value="1"/>
</dbReference>
<dbReference type="Proteomes" id="UP001186452">
    <property type="component" value="Unassembled WGS sequence"/>
</dbReference>
<evidence type="ECO:0000259" key="5">
    <source>
        <dbReference type="PROSITE" id="PS50977"/>
    </source>
</evidence>
<reference evidence="6 7" key="1">
    <citation type="submission" date="2023-10" db="EMBL/GenBank/DDBJ databases">
        <title>Marine bacteria isolated from horseshoe crab.</title>
        <authorList>
            <person name="Cheng T.H."/>
        </authorList>
    </citation>
    <scope>NUCLEOTIDE SEQUENCE [LARGE SCALE GENOMIC DNA]</scope>
    <source>
        <strain evidence="6 7">HSC6</strain>
    </source>
</reference>
<gene>
    <name evidence="6" type="ORF">R2X38_25445</name>
</gene>
<feature type="DNA-binding region" description="H-T-H motif" evidence="4">
    <location>
        <begin position="35"/>
        <end position="54"/>
    </location>
</feature>
<keyword evidence="1" id="KW-0805">Transcription regulation</keyword>
<keyword evidence="2 4" id="KW-0238">DNA-binding</keyword>
<dbReference type="PROSITE" id="PS50977">
    <property type="entry name" value="HTH_TETR_2"/>
    <property type="match status" value="1"/>
</dbReference>
<organism evidence="6 7">
    <name type="scientific">Photobacterium rosenbergii</name>
    <dbReference type="NCBI Taxonomy" id="294936"/>
    <lineage>
        <taxon>Bacteria</taxon>
        <taxon>Pseudomonadati</taxon>
        <taxon>Pseudomonadota</taxon>
        <taxon>Gammaproteobacteria</taxon>
        <taxon>Vibrionales</taxon>
        <taxon>Vibrionaceae</taxon>
        <taxon>Photobacterium</taxon>
    </lineage>
</organism>
<comment type="caution">
    <text evidence="6">The sequence shown here is derived from an EMBL/GenBank/DDBJ whole genome shotgun (WGS) entry which is preliminary data.</text>
</comment>
<evidence type="ECO:0000313" key="7">
    <source>
        <dbReference type="Proteomes" id="UP001186452"/>
    </source>
</evidence>
<dbReference type="Gene3D" id="1.10.357.10">
    <property type="entry name" value="Tetracycline Repressor, domain 2"/>
    <property type="match status" value="1"/>
</dbReference>
<dbReference type="EMBL" id="JAWJZI010000028">
    <property type="protein sequence ID" value="MDV5172351.1"/>
    <property type="molecule type" value="Genomic_DNA"/>
</dbReference>
<evidence type="ECO:0000313" key="6">
    <source>
        <dbReference type="EMBL" id="MDV5172351.1"/>
    </source>
</evidence>
<keyword evidence="3" id="KW-0804">Transcription</keyword>
<keyword evidence="7" id="KW-1185">Reference proteome</keyword>
<evidence type="ECO:0000256" key="3">
    <source>
        <dbReference type="ARBA" id="ARBA00023163"/>
    </source>
</evidence>
<dbReference type="InterPro" id="IPR036271">
    <property type="entry name" value="Tet_transcr_reg_TetR-rel_C_sf"/>
</dbReference>
<protein>
    <submittedName>
        <fullName evidence="6">TetR/AcrR family transcriptional regulator</fullName>
    </submittedName>
</protein>
<dbReference type="SUPFAM" id="SSF48498">
    <property type="entry name" value="Tetracyclin repressor-like, C-terminal domain"/>
    <property type="match status" value="1"/>
</dbReference>
<evidence type="ECO:0000256" key="1">
    <source>
        <dbReference type="ARBA" id="ARBA00023015"/>
    </source>
</evidence>
<evidence type="ECO:0000256" key="2">
    <source>
        <dbReference type="ARBA" id="ARBA00023125"/>
    </source>
</evidence>
<dbReference type="RefSeq" id="WP_317525147.1">
    <property type="nucleotide sequence ID" value="NZ_JAWJZI010000028.1"/>
</dbReference>
<sequence>MSSLTRKERERQQREALFLDIAYDILRNEGIKALTMEKVAQVGEYSKGTVYGHFSCKEDIISALSIRTLMLQKAMMQNVLEGQWSSRERILGCALVYVLIQVKYPRLHYCVLSLNDPQISTKLSFAMQELYAESEEQVNSLLVDTISEAQLVGDLPNDTAPEEIAYAIRAMVFGMSLIGHPSLETATRSHLNTLLDGFGWQPLTRDADYHHFWQQTREELLAVSIPEIHSAY</sequence>
<dbReference type="SUPFAM" id="SSF46689">
    <property type="entry name" value="Homeodomain-like"/>
    <property type="match status" value="1"/>
</dbReference>
<dbReference type="Pfam" id="PF00440">
    <property type="entry name" value="TetR_N"/>
    <property type="match status" value="1"/>
</dbReference>
<proteinExistence type="predicted"/>
<dbReference type="PANTHER" id="PTHR47506:SF7">
    <property type="entry name" value="TRANSCRIPTIONAL REGULATORY PROTEIN"/>
    <property type="match status" value="1"/>
</dbReference>